<evidence type="ECO:0000256" key="1">
    <source>
        <dbReference type="SAM" id="SignalP"/>
    </source>
</evidence>
<dbReference type="Gene3D" id="1.20.1270.180">
    <property type="match status" value="1"/>
</dbReference>
<dbReference type="PANTHER" id="PTHR37549">
    <property type="entry name" value="LIPOPROTEIN LPRI"/>
    <property type="match status" value="1"/>
</dbReference>
<dbReference type="GO" id="GO:0005576">
    <property type="term" value="C:extracellular region"/>
    <property type="evidence" value="ECO:0007669"/>
    <property type="project" value="TreeGrafter"/>
</dbReference>
<evidence type="ECO:0000259" key="2">
    <source>
        <dbReference type="Pfam" id="PF07007"/>
    </source>
</evidence>
<dbReference type="PANTHER" id="PTHR37549:SF1">
    <property type="entry name" value="LIPOPROTEIN LPRI"/>
    <property type="match status" value="1"/>
</dbReference>
<dbReference type="EMBL" id="JAAIJR010000080">
    <property type="protein sequence ID" value="NEX22041.1"/>
    <property type="molecule type" value="Genomic_DNA"/>
</dbReference>
<gene>
    <name evidence="3" type="ORF">G3480_17300</name>
</gene>
<reference evidence="3 4" key="2">
    <citation type="submission" date="2020-02" db="EMBL/GenBank/DDBJ databases">
        <title>Genome sequences of Thiorhodococcus mannitoliphagus and Thiorhodococcus minor, purple sulfur photosynthetic bacteria in the gammaproteobacterial family, Chromatiaceae.</title>
        <authorList>
            <person name="Aviles F.A."/>
            <person name="Meyer T.E."/>
            <person name="Kyndt J.A."/>
        </authorList>
    </citation>
    <scope>NUCLEOTIDE SEQUENCE [LARGE SCALE GENOMIC DNA]</scope>
    <source>
        <strain evidence="3 4">DSM 18266</strain>
    </source>
</reference>
<accession>A0A6P1DYF6</accession>
<dbReference type="InterPro" id="IPR052755">
    <property type="entry name" value="Lysozyme_Inhibitor_LprI"/>
</dbReference>
<reference evidence="4" key="1">
    <citation type="journal article" date="2020" name="Microbiol. Resour. Announc.">
        <title>Draft Genome Sequences of Thiorhodococcus mannitoliphagus and Thiorhodococcus minor, Purple Sulfur Photosynthetic Bacteria in the Gammaproteobacterial Family Chromatiaceae.</title>
        <authorList>
            <person name="Aviles F.A."/>
            <person name="Meyer T.E."/>
            <person name="Kyndt J.A."/>
        </authorList>
    </citation>
    <scope>NUCLEOTIDE SEQUENCE [LARGE SCALE GENOMIC DNA]</scope>
    <source>
        <strain evidence="4">DSM 18266</strain>
    </source>
</reference>
<feature type="signal peptide" evidence="1">
    <location>
        <begin position="1"/>
        <end position="25"/>
    </location>
</feature>
<feature type="domain" description="Lysozyme inhibitor LprI-like N-terminal" evidence="2">
    <location>
        <begin position="32"/>
        <end position="110"/>
    </location>
</feature>
<keyword evidence="4" id="KW-1185">Reference proteome</keyword>
<evidence type="ECO:0000313" key="4">
    <source>
        <dbReference type="Proteomes" id="UP000471640"/>
    </source>
</evidence>
<evidence type="ECO:0000313" key="3">
    <source>
        <dbReference type="EMBL" id="NEX22041.1"/>
    </source>
</evidence>
<proteinExistence type="predicted"/>
<organism evidence="3 4">
    <name type="scientific">Thiorhodococcus mannitoliphagus</name>
    <dbReference type="NCBI Taxonomy" id="329406"/>
    <lineage>
        <taxon>Bacteria</taxon>
        <taxon>Pseudomonadati</taxon>
        <taxon>Pseudomonadota</taxon>
        <taxon>Gammaproteobacteria</taxon>
        <taxon>Chromatiales</taxon>
        <taxon>Chromatiaceae</taxon>
        <taxon>Thiorhodococcus</taxon>
    </lineage>
</organism>
<dbReference type="Pfam" id="PF07007">
    <property type="entry name" value="LprI"/>
    <property type="match status" value="1"/>
</dbReference>
<dbReference type="Proteomes" id="UP000471640">
    <property type="component" value="Unassembled WGS sequence"/>
</dbReference>
<comment type="caution">
    <text evidence="3">The sequence shown here is derived from an EMBL/GenBank/DDBJ whole genome shotgun (WGS) entry which is preliminary data.</text>
</comment>
<name>A0A6P1DYF6_9GAMM</name>
<dbReference type="InterPro" id="IPR009739">
    <property type="entry name" value="LprI-like_N"/>
</dbReference>
<dbReference type="RefSeq" id="WP_164655140.1">
    <property type="nucleotide sequence ID" value="NZ_JAAIJR010000080.1"/>
</dbReference>
<dbReference type="AlphaFoldDB" id="A0A6P1DYF6"/>
<keyword evidence="1" id="KW-0732">Signal</keyword>
<protein>
    <submittedName>
        <fullName evidence="3">DUF1311 domain-containing protein</fullName>
    </submittedName>
</protein>
<feature type="chain" id="PRO_5027101977" evidence="1">
    <location>
        <begin position="26"/>
        <end position="113"/>
    </location>
</feature>
<sequence length="113" mass="12386">MTKSTLTLLAASCLAAPLFSPLANAAHPSFDCAKATHEVEQLICKDADLAALDQSLAELYATLMKHTPASQQGALKTEQRGWVKGRNDCWKADDKHGCIKAEYKSRINELKDR</sequence>